<dbReference type="PANTHER" id="PTHR39166:SF1">
    <property type="entry name" value="BLL1166 PROTEIN"/>
    <property type="match status" value="1"/>
</dbReference>
<dbReference type="AlphaFoldDB" id="A0A974NRH1"/>
<dbReference type="KEGG" id="ppsr:I6J18_03470"/>
<evidence type="ECO:0000313" key="1">
    <source>
        <dbReference type="EMBL" id="QQT02519.1"/>
    </source>
</evidence>
<sequence>MMDILKAVQKLELSDAWICAGFIRSKIWDTLHDFSVRTKLNDIDVIYYDPSNIEEEQEKKYERILNGLDSTLPWSVKNQARMHVLNNFTPYTSSTDGIAHFPETVTALGVRLDEQRKLLLAAPYGVRDVLEMEVFPTPAFQESALKQIYLDRVTQKNWPALWKKVKIFR</sequence>
<dbReference type="PANTHER" id="PTHR39166">
    <property type="entry name" value="BLL1166 PROTEIN"/>
    <property type="match status" value="1"/>
</dbReference>
<protein>
    <submittedName>
        <fullName evidence="1">Nucleotidyltransferase family protein</fullName>
    </submittedName>
</protein>
<reference evidence="1 2" key="1">
    <citation type="submission" date="2021-01" db="EMBL/GenBank/DDBJ databases">
        <title>FDA dAtabase for Regulatory Grade micrObial Sequences (FDA-ARGOS): Supporting development and validation of Infectious Disease Dx tests.</title>
        <authorList>
            <person name="Nelson B."/>
            <person name="Plummer A."/>
            <person name="Tallon L."/>
            <person name="Sadzewicz L."/>
            <person name="Zhao X."/>
            <person name="Boylan J."/>
            <person name="Ott S."/>
            <person name="Bowen H."/>
            <person name="Vavikolanu K."/>
            <person name="Mehta A."/>
            <person name="Aluvathingal J."/>
            <person name="Nadendla S."/>
            <person name="Myers T."/>
            <person name="Yan Y."/>
            <person name="Sichtig H."/>
        </authorList>
    </citation>
    <scope>NUCLEOTIDE SEQUENCE [LARGE SCALE GENOMIC DNA]</scope>
    <source>
        <strain evidence="1 2">FDAARGOS_1161</strain>
    </source>
</reference>
<organism evidence="1 2">
    <name type="scientific">Peribacillus psychrosaccharolyticus</name>
    <name type="common">Bacillus psychrosaccharolyticus</name>
    <dbReference type="NCBI Taxonomy" id="1407"/>
    <lineage>
        <taxon>Bacteria</taxon>
        <taxon>Bacillati</taxon>
        <taxon>Bacillota</taxon>
        <taxon>Bacilli</taxon>
        <taxon>Bacillales</taxon>
        <taxon>Bacillaceae</taxon>
        <taxon>Peribacillus</taxon>
    </lineage>
</organism>
<accession>A0A974NRH1</accession>
<dbReference type="InterPro" id="IPR009267">
    <property type="entry name" value="NTP_transf_6"/>
</dbReference>
<evidence type="ECO:0000313" key="2">
    <source>
        <dbReference type="Proteomes" id="UP000595254"/>
    </source>
</evidence>
<dbReference type="Proteomes" id="UP000595254">
    <property type="component" value="Chromosome"/>
</dbReference>
<dbReference type="RefSeq" id="WP_081704783.1">
    <property type="nucleotide sequence ID" value="NZ_CP068053.1"/>
</dbReference>
<proteinExistence type="predicted"/>
<dbReference type="Pfam" id="PF06042">
    <property type="entry name" value="NTP_transf_6"/>
    <property type="match status" value="1"/>
</dbReference>
<gene>
    <name evidence="1" type="ORF">I6J18_03470</name>
</gene>
<dbReference type="EMBL" id="CP068053">
    <property type="protein sequence ID" value="QQT02519.1"/>
    <property type="molecule type" value="Genomic_DNA"/>
</dbReference>
<keyword evidence="2" id="KW-1185">Reference proteome</keyword>
<name>A0A974NRH1_PERPY</name>